<keyword evidence="2" id="KW-0597">Phosphoprotein</keyword>
<organism evidence="4 5">
    <name type="scientific">Cercospora berteroae</name>
    <dbReference type="NCBI Taxonomy" id="357750"/>
    <lineage>
        <taxon>Eukaryota</taxon>
        <taxon>Fungi</taxon>
        <taxon>Dikarya</taxon>
        <taxon>Ascomycota</taxon>
        <taxon>Pezizomycotina</taxon>
        <taxon>Dothideomycetes</taxon>
        <taxon>Dothideomycetidae</taxon>
        <taxon>Mycosphaerellales</taxon>
        <taxon>Mycosphaerellaceae</taxon>
        <taxon>Cercospora</taxon>
    </lineage>
</organism>
<dbReference type="GO" id="GO:0043041">
    <property type="term" value="P:amino acid activation for nonribosomal peptide biosynthetic process"/>
    <property type="evidence" value="ECO:0007669"/>
    <property type="project" value="TreeGrafter"/>
</dbReference>
<dbReference type="EMBL" id="PNEN01001786">
    <property type="protein sequence ID" value="PPJ50405.1"/>
    <property type="molecule type" value="Genomic_DNA"/>
</dbReference>
<dbReference type="Pfam" id="PF00668">
    <property type="entry name" value="Condensation"/>
    <property type="match status" value="1"/>
</dbReference>
<evidence type="ECO:0000259" key="3">
    <source>
        <dbReference type="Pfam" id="PF00668"/>
    </source>
</evidence>
<keyword evidence="1" id="KW-0596">Phosphopantetheine</keyword>
<dbReference type="OrthoDB" id="3944814at2759"/>
<dbReference type="STRING" id="357750.A0A2S6BSF7"/>
<dbReference type="GO" id="GO:0005737">
    <property type="term" value="C:cytoplasm"/>
    <property type="evidence" value="ECO:0007669"/>
    <property type="project" value="TreeGrafter"/>
</dbReference>
<evidence type="ECO:0000256" key="2">
    <source>
        <dbReference type="ARBA" id="ARBA00022553"/>
    </source>
</evidence>
<dbReference type="Gene3D" id="3.40.50.12780">
    <property type="entry name" value="N-terminal domain of ligase-like"/>
    <property type="match status" value="1"/>
</dbReference>
<comment type="caution">
    <text evidence="4">The sequence shown here is derived from an EMBL/GenBank/DDBJ whole genome shotgun (WGS) entry which is preliminary data.</text>
</comment>
<feature type="domain" description="Condensation" evidence="3">
    <location>
        <begin position="34"/>
        <end position="432"/>
    </location>
</feature>
<dbReference type="PANTHER" id="PTHR45527">
    <property type="entry name" value="NONRIBOSOMAL PEPTIDE SYNTHETASE"/>
    <property type="match status" value="1"/>
</dbReference>
<evidence type="ECO:0000313" key="4">
    <source>
        <dbReference type="EMBL" id="PPJ50405.1"/>
    </source>
</evidence>
<dbReference type="GO" id="GO:0003824">
    <property type="term" value="F:catalytic activity"/>
    <property type="evidence" value="ECO:0007669"/>
    <property type="project" value="InterPro"/>
</dbReference>
<dbReference type="GO" id="GO:0031177">
    <property type="term" value="F:phosphopantetheine binding"/>
    <property type="evidence" value="ECO:0007669"/>
    <property type="project" value="TreeGrafter"/>
</dbReference>
<dbReference type="Gene3D" id="3.30.559.10">
    <property type="entry name" value="Chloramphenicol acetyltransferase-like domain"/>
    <property type="match status" value="1"/>
</dbReference>
<evidence type="ECO:0000256" key="1">
    <source>
        <dbReference type="ARBA" id="ARBA00022450"/>
    </source>
</evidence>
<dbReference type="Proteomes" id="UP000237631">
    <property type="component" value="Unassembled WGS sequence"/>
</dbReference>
<dbReference type="InterPro" id="IPR023213">
    <property type="entry name" value="CAT-like_dom_sf"/>
</dbReference>
<dbReference type="AlphaFoldDB" id="A0A2S6BSF7"/>
<reference evidence="5" key="1">
    <citation type="journal article" date="2017" name="bioRxiv">
        <title>Conservation of a gene cluster reveals novel cercosporin biosynthetic mechanisms and extends production to the genus Colletotrichum.</title>
        <authorList>
            <person name="de Jonge R."/>
            <person name="Ebert M.K."/>
            <person name="Huitt-Roehl C.R."/>
            <person name="Pal P."/>
            <person name="Suttle J.C."/>
            <person name="Spanner R.E."/>
            <person name="Neubauer J.D."/>
            <person name="Jurick W.M.II."/>
            <person name="Stott K.A."/>
            <person name="Secor G.A."/>
            <person name="Thomma B.P.H.J."/>
            <person name="Van de Peer Y."/>
            <person name="Townsend C.A."/>
            <person name="Bolton M.D."/>
        </authorList>
    </citation>
    <scope>NUCLEOTIDE SEQUENCE [LARGE SCALE GENOMIC DNA]</scope>
    <source>
        <strain evidence="5">CBS538.71</strain>
    </source>
</reference>
<gene>
    <name evidence="4" type="ORF">CBER1_06995</name>
</gene>
<sequence length="508" mass="56359">MTGLLSLSTIDPGDLAELAEVCQVSANEIIDVHHCTPLQRILIAGTERYSDAYCYRGSWTLQPSIDEDRFLDAIAKVAEQNSILRTRIADSATHGLVQVVLRNAEPIDRSFDDFDTYRQHESSRRLGLGTPLARWALVDRTVALTIHHAACDYTSIKAILEDCSRIYHGQSPTPRAPFRQFAEHCENVGEEAAEAFWKPRFPHMAAIFPRVGEAYTPCATDTISHHYRLPSEKKTPGSQLPYYIEAAWAHASSIYTGQSAVAYGLVLSGRTSQLGIIGATLGPTIAIIPVQANVSPESTISELIKERARERRQACSHATLQFDPLKIRALSAESRRASQFTTILDINTSSLASPVNDEVLLNAESEGVSLSALVLRISIQEGTIIIVASFDSTIICELQVRRTLHQLDHSLQLFLEGPADRKLKEIATISAEDWREVFEWNHNLPQSTQQCLREIFQDRAQLHANKRAIEAWDRNASYEELDMLSTQLGLRLIGSGVGIGDSVLIHGE</sequence>
<dbReference type="InterPro" id="IPR001242">
    <property type="entry name" value="Condensation_dom"/>
</dbReference>
<dbReference type="SUPFAM" id="SSF52777">
    <property type="entry name" value="CoA-dependent acyltransferases"/>
    <property type="match status" value="2"/>
</dbReference>
<dbReference type="InterPro" id="IPR042099">
    <property type="entry name" value="ANL_N_sf"/>
</dbReference>
<dbReference type="PANTHER" id="PTHR45527:SF1">
    <property type="entry name" value="FATTY ACID SYNTHASE"/>
    <property type="match status" value="1"/>
</dbReference>
<protein>
    <recommendedName>
        <fullName evidence="3">Condensation domain-containing protein</fullName>
    </recommendedName>
</protein>
<dbReference type="Gene3D" id="3.30.559.30">
    <property type="entry name" value="Nonribosomal peptide synthetase, condensation domain"/>
    <property type="match status" value="1"/>
</dbReference>
<dbReference type="GO" id="GO:0044550">
    <property type="term" value="P:secondary metabolite biosynthetic process"/>
    <property type="evidence" value="ECO:0007669"/>
    <property type="project" value="TreeGrafter"/>
</dbReference>
<name>A0A2S6BSF7_9PEZI</name>
<accession>A0A2S6BSF7</accession>
<dbReference type="SUPFAM" id="SSF56801">
    <property type="entry name" value="Acetyl-CoA synthetase-like"/>
    <property type="match status" value="1"/>
</dbReference>
<keyword evidence="5" id="KW-1185">Reference proteome</keyword>
<proteinExistence type="predicted"/>
<evidence type="ECO:0000313" key="5">
    <source>
        <dbReference type="Proteomes" id="UP000237631"/>
    </source>
</evidence>